<sequence>MPAPPEHEDEMGRPVGARTFWEDCVMRNAGYFNALVCDTNGSYSVLGLAALNHGVCYPAHNHDNQEAYWQLGGPGWWKTWPKTWHKFPNERPYSEIRITNPSSWQRLHNHP</sequence>
<name>A0A812LTZ9_SYMPI</name>
<accession>A0A812LTZ9</accession>
<feature type="non-terminal residue" evidence="1">
    <location>
        <position position="1"/>
    </location>
</feature>
<dbReference type="EMBL" id="CAJNIZ010006385">
    <property type="protein sequence ID" value="CAE7249555.1"/>
    <property type="molecule type" value="Genomic_DNA"/>
</dbReference>
<evidence type="ECO:0000313" key="2">
    <source>
        <dbReference type="Proteomes" id="UP000649617"/>
    </source>
</evidence>
<protein>
    <submittedName>
        <fullName evidence="1">Uncharacterized protein</fullName>
    </submittedName>
</protein>
<organism evidence="1 2">
    <name type="scientific">Symbiodinium pilosum</name>
    <name type="common">Dinoflagellate</name>
    <dbReference type="NCBI Taxonomy" id="2952"/>
    <lineage>
        <taxon>Eukaryota</taxon>
        <taxon>Sar</taxon>
        <taxon>Alveolata</taxon>
        <taxon>Dinophyceae</taxon>
        <taxon>Suessiales</taxon>
        <taxon>Symbiodiniaceae</taxon>
        <taxon>Symbiodinium</taxon>
    </lineage>
</organism>
<proteinExistence type="predicted"/>
<dbReference type="OrthoDB" id="10267551at2759"/>
<gene>
    <name evidence="1" type="ORF">SPIL2461_LOCUS4725</name>
</gene>
<dbReference type="InterPro" id="IPR014710">
    <property type="entry name" value="RmlC-like_jellyroll"/>
</dbReference>
<dbReference type="AlphaFoldDB" id="A0A812LTZ9"/>
<dbReference type="Proteomes" id="UP000649617">
    <property type="component" value="Unassembled WGS sequence"/>
</dbReference>
<reference evidence="1" key="1">
    <citation type="submission" date="2021-02" db="EMBL/GenBank/DDBJ databases">
        <authorList>
            <person name="Dougan E. K."/>
            <person name="Rhodes N."/>
            <person name="Thang M."/>
            <person name="Chan C."/>
        </authorList>
    </citation>
    <scope>NUCLEOTIDE SEQUENCE</scope>
</reference>
<evidence type="ECO:0000313" key="1">
    <source>
        <dbReference type="EMBL" id="CAE7249555.1"/>
    </source>
</evidence>
<dbReference type="Gene3D" id="2.60.120.10">
    <property type="entry name" value="Jelly Rolls"/>
    <property type="match status" value="1"/>
</dbReference>
<comment type="caution">
    <text evidence="1">The sequence shown here is derived from an EMBL/GenBank/DDBJ whole genome shotgun (WGS) entry which is preliminary data.</text>
</comment>
<keyword evidence="2" id="KW-1185">Reference proteome</keyword>